<evidence type="ECO:0000256" key="2">
    <source>
        <dbReference type="ARBA" id="ARBA00004651"/>
    </source>
</evidence>
<evidence type="ECO:0000256" key="11">
    <source>
        <dbReference type="ARBA" id="ARBA00023136"/>
    </source>
</evidence>
<feature type="domain" description="Histidine kinase" evidence="15">
    <location>
        <begin position="487"/>
        <end position="710"/>
    </location>
</feature>
<dbReference type="AlphaFoldDB" id="A0A1H4G4G7"/>
<dbReference type="PANTHER" id="PTHR45339:SF1">
    <property type="entry name" value="HYBRID SIGNAL TRANSDUCTION HISTIDINE KINASE J"/>
    <property type="match status" value="1"/>
</dbReference>
<evidence type="ECO:0000256" key="4">
    <source>
        <dbReference type="ARBA" id="ARBA00022475"/>
    </source>
</evidence>
<dbReference type="Pfam" id="PF00512">
    <property type="entry name" value="HisKA"/>
    <property type="match status" value="1"/>
</dbReference>
<dbReference type="GO" id="GO:0005886">
    <property type="term" value="C:plasma membrane"/>
    <property type="evidence" value="ECO:0007669"/>
    <property type="project" value="UniProtKB-SubCell"/>
</dbReference>
<dbReference type="SMART" id="SM00387">
    <property type="entry name" value="HATPase_c"/>
    <property type="match status" value="1"/>
</dbReference>
<evidence type="ECO:0000259" key="16">
    <source>
        <dbReference type="PROSITE" id="PS50110"/>
    </source>
</evidence>
<dbReference type="SMART" id="SM00086">
    <property type="entry name" value="PAC"/>
    <property type="match status" value="2"/>
</dbReference>
<dbReference type="PROSITE" id="PS50113">
    <property type="entry name" value="PAC"/>
    <property type="match status" value="2"/>
</dbReference>
<dbReference type="InterPro" id="IPR013767">
    <property type="entry name" value="PAS_fold"/>
</dbReference>
<name>A0A1H4G4G7_9BACT</name>
<evidence type="ECO:0000256" key="3">
    <source>
        <dbReference type="ARBA" id="ARBA00012438"/>
    </source>
</evidence>
<evidence type="ECO:0000256" key="9">
    <source>
        <dbReference type="ARBA" id="ARBA00022989"/>
    </source>
</evidence>
<dbReference type="GO" id="GO:0005524">
    <property type="term" value="F:ATP binding"/>
    <property type="evidence" value="ECO:0007669"/>
    <property type="project" value="UniProtKB-KW"/>
</dbReference>
<reference evidence="21" key="1">
    <citation type="submission" date="2016-10" db="EMBL/GenBank/DDBJ databases">
        <authorList>
            <person name="Varghese N."/>
            <person name="Submissions S."/>
        </authorList>
    </citation>
    <scope>NUCLEOTIDE SEQUENCE [LARGE SCALE GENOMIC DNA]</scope>
    <source>
        <strain evidence="21">DSM 23920</strain>
    </source>
</reference>
<comment type="subcellular location">
    <subcellularLocation>
        <location evidence="2">Cell membrane</location>
        <topology evidence="2">Multi-pass membrane protein</topology>
    </subcellularLocation>
</comment>
<dbReference type="PROSITE" id="PS50110">
    <property type="entry name" value="RESPONSE_REGULATORY"/>
    <property type="match status" value="1"/>
</dbReference>
<dbReference type="InterPro" id="IPR003661">
    <property type="entry name" value="HisK_dim/P_dom"/>
</dbReference>
<dbReference type="GO" id="GO:0000155">
    <property type="term" value="F:phosphorelay sensor kinase activity"/>
    <property type="evidence" value="ECO:0007669"/>
    <property type="project" value="InterPro"/>
</dbReference>
<evidence type="ECO:0000256" key="12">
    <source>
        <dbReference type="PROSITE-ProRule" id="PRU00110"/>
    </source>
</evidence>
<feature type="domain" description="HPt" evidence="19">
    <location>
        <begin position="882"/>
        <end position="980"/>
    </location>
</feature>
<keyword evidence="4" id="KW-1003">Cell membrane</keyword>
<keyword evidence="10" id="KW-0902">Two-component regulatory system</keyword>
<dbReference type="InterPro" id="IPR004358">
    <property type="entry name" value="Sig_transdc_His_kin-like_C"/>
</dbReference>
<proteinExistence type="predicted"/>
<dbReference type="InterPro" id="IPR036890">
    <property type="entry name" value="HATPase_C_sf"/>
</dbReference>
<dbReference type="SUPFAM" id="SSF47226">
    <property type="entry name" value="Histidine-containing phosphotransfer domain, HPT domain"/>
    <property type="match status" value="1"/>
</dbReference>
<evidence type="ECO:0000259" key="15">
    <source>
        <dbReference type="PROSITE" id="PS50109"/>
    </source>
</evidence>
<dbReference type="InterPro" id="IPR001789">
    <property type="entry name" value="Sig_transdc_resp-reg_receiver"/>
</dbReference>
<feature type="domain" description="Response regulatory" evidence="16">
    <location>
        <begin position="734"/>
        <end position="848"/>
    </location>
</feature>
<dbReference type="InterPro" id="IPR008207">
    <property type="entry name" value="Sig_transdc_His_kin_Hpt_dom"/>
</dbReference>
<feature type="domain" description="PAC" evidence="18">
    <location>
        <begin position="293"/>
        <end position="345"/>
    </location>
</feature>
<keyword evidence="6 14" id="KW-0812">Transmembrane</keyword>
<dbReference type="Gene3D" id="1.20.120.160">
    <property type="entry name" value="HPT domain"/>
    <property type="match status" value="1"/>
</dbReference>
<feature type="domain" description="PAS" evidence="17">
    <location>
        <begin position="346"/>
        <end position="392"/>
    </location>
</feature>
<evidence type="ECO:0000256" key="10">
    <source>
        <dbReference type="ARBA" id="ARBA00023012"/>
    </source>
</evidence>
<dbReference type="OrthoDB" id="9811889at2"/>
<dbReference type="PROSITE" id="PS50109">
    <property type="entry name" value="HIS_KIN"/>
    <property type="match status" value="1"/>
</dbReference>
<evidence type="ECO:0000259" key="17">
    <source>
        <dbReference type="PROSITE" id="PS50112"/>
    </source>
</evidence>
<feature type="domain" description="PAC" evidence="18">
    <location>
        <begin position="414"/>
        <end position="469"/>
    </location>
</feature>
<dbReference type="SMART" id="SM00388">
    <property type="entry name" value="HisKA"/>
    <property type="match status" value="1"/>
</dbReference>
<dbReference type="Gene3D" id="3.40.50.2300">
    <property type="match status" value="1"/>
</dbReference>
<evidence type="ECO:0000256" key="14">
    <source>
        <dbReference type="SAM" id="Phobius"/>
    </source>
</evidence>
<dbReference type="CDD" id="cd17546">
    <property type="entry name" value="REC_hyHK_CKI1_RcsC-like"/>
    <property type="match status" value="1"/>
</dbReference>
<dbReference type="InterPro" id="IPR013656">
    <property type="entry name" value="PAS_4"/>
</dbReference>
<dbReference type="SUPFAM" id="SSF55874">
    <property type="entry name" value="ATPase domain of HSP90 chaperone/DNA topoisomerase II/histidine kinase"/>
    <property type="match status" value="1"/>
</dbReference>
<evidence type="ECO:0000259" key="18">
    <source>
        <dbReference type="PROSITE" id="PS50113"/>
    </source>
</evidence>
<evidence type="ECO:0000256" key="13">
    <source>
        <dbReference type="PROSITE-ProRule" id="PRU00169"/>
    </source>
</evidence>
<dbReference type="InterPro" id="IPR000700">
    <property type="entry name" value="PAS-assoc_C"/>
</dbReference>
<dbReference type="InterPro" id="IPR001610">
    <property type="entry name" value="PAC"/>
</dbReference>
<dbReference type="Gene3D" id="3.30.450.20">
    <property type="entry name" value="PAS domain"/>
    <property type="match status" value="2"/>
</dbReference>
<dbReference type="InterPro" id="IPR005467">
    <property type="entry name" value="His_kinase_dom"/>
</dbReference>
<dbReference type="CDD" id="cd00130">
    <property type="entry name" value="PAS"/>
    <property type="match status" value="2"/>
</dbReference>
<dbReference type="STRING" id="408074.SAMN05660909_04951"/>
<keyword evidence="11 14" id="KW-0472">Membrane</keyword>
<dbReference type="GO" id="GO:0006355">
    <property type="term" value="P:regulation of DNA-templated transcription"/>
    <property type="evidence" value="ECO:0007669"/>
    <property type="project" value="InterPro"/>
</dbReference>
<keyword evidence="8" id="KW-0067">ATP-binding</keyword>
<dbReference type="InterPro" id="IPR000014">
    <property type="entry name" value="PAS"/>
</dbReference>
<feature type="modified residue" description="Phosphohistidine" evidence="12">
    <location>
        <position position="921"/>
    </location>
</feature>
<evidence type="ECO:0000256" key="1">
    <source>
        <dbReference type="ARBA" id="ARBA00000085"/>
    </source>
</evidence>
<dbReference type="InterPro" id="IPR011006">
    <property type="entry name" value="CheY-like_superfamily"/>
</dbReference>
<dbReference type="CDD" id="cd16922">
    <property type="entry name" value="HATPase_EvgS-ArcB-TorS-like"/>
    <property type="match status" value="1"/>
</dbReference>
<sequence length="980" mass="111394">MKKILNTVLALVLVVVMALVGFVYYAWMVQKRSRTAAATMTETNRLIDKVRSIAMLENQYTTAIRNMLLKNNTQLSPEYLAIPDSIQRIFNNLQGNGLLDSASNTILFNLQRIVNEKKNYNQEVLNATPNDPQLARQLITASGGTALRASLLTEVNAFIQLHRNKLINQVDKDLHYTLYSFWTTIIISIFTLILLIGEGRYIYRLFMKLRRSANQLHKREQSFIRLAEESELIIYKSSFDGHFISVSKRAAEMTGYTSAELVGKHYSIFLSEETHKELQEFYMNQVKNGDDYSFKQFEIITKAGNKKWVEQLVTIIYDIDGRVKEFQCMVRDIDKEKRNEDQVQYLQERLEAILDYMPSMMFVKDMPGRYLLVNNRFSEMMNVAKKDIIGKTDKELPFEWVHKYSSLDEEVMATNTRVKLEDTIYRNGKEYHFLITKFPLRNADNEMIGICGIGQDFTEKANYIAAVEEANKRGKEAIAAQEMFLANMSHEIRTPMNGIIGMTNLLMKNQLTPKQLNYVTAIRSSAIRLMSIISEVLDFSKIKAGKLNIQEEVFDIHEVVANTLLPLKLQAEDKGLTFITQVDKNIPQHLVGDDVRLTQILTNLAENAIKFTSKGSITVKISLASKQTTENQVNIAFTIIDTGIGIEPEKHELIFKSFSQTHASNSRKYGGAGLGLAITKELIGLLNGSIKVESSLNAGATFHLELPFQVSAENTVAEETDRLAKTDAPLIGKNILIVEDDDINQQVAFQTLHDAGARADVVQNGKTALQILDYKKYDCIIMDIQMPEMDGYETTRQIRNKNINTYIIAMTASALKDEKARCLQAGMNDYVSKPFEPADLVYKILKGTREKITEPATTATTAAAPVQEGLSFDVVYRMFSGNKASVKKLLKELVKQLPQKFEELQRLADEKKWNNFYILAHQVKFNLSVAGMPDASQMAKELEMDARQMINLDNVKERVEQIQSIYLQNVHYIEEHLANT</sequence>
<dbReference type="PROSITE" id="PS50112">
    <property type="entry name" value="PAS"/>
    <property type="match status" value="2"/>
</dbReference>
<organism evidence="20 21">
    <name type="scientific">Chitinophaga terrae</name>
    <name type="common">ex Kim and Jung 2007</name>
    <dbReference type="NCBI Taxonomy" id="408074"/>
    <lineage>
        <taxon>Bacteria</taxon>
        <taxon>Pseudomonadati</taxon>
        <taxon>Bacteroidota</taxon>
        <taxon>Chitinophagia</taxon>
        <taxon>Chitinophagales</taxon>
        <taxon>Chitinophagaceae</taxon>
        <taxon>Chitinophaga</taxon>
    </lineage>
</organism>
<dbReference type="Gene3D" id="3.30.565.10">
    <property type="entry name" value="Histidine kinase-like ATPase, C-terminal domain"/>
    <property type="match status" value="1"/>
</dbReference>
<keyword evidence="9 14" id="KW-1133">Transmembrane helix</keyword>
<dbReference type="RefSeq" id="WP_089765176.1">
    <property type="nucleotide sequence ID" value="NZ_BKAT01000052.1"/>
</dbReference>
<evidence type="ECO:0000259" key="19">
    <source>
        <dbReference type="PROSITE" id="PS50894"/>
    </source>
</evidence>
<dbReference type="SMART" id="SM00448">
    <property type="entry name" value="REC"/>
    <property type="match status" value="1"/>
</dbReference>
<comment type="catalytic activity">
    <reaction evidence="1">
        <text>ATP + protein L-histidine = ADP + protein N-phospho-L-histidine.</text>
        <dbReference type="EC" id="2.7.13.3"/>
    </reaction>
</comment>
<dbReference type="InterPro" id="IPR003594">
    <property type="entry name" value="HATPase_dom"/>
</dbReference>
<evidence type="ECO:0000256" key="5">
    <source>
        <dbReference type="ARBA" id="ARBA00022553"/>
    </source>
</evidence>
<evidence type="ECO:0000256" key="6">
    <source>
        <dbReference type="ARBA" id="ARBA00022692"/>
    </source>
</evidence>
<evidence type="ECO:0000256" key="8">
    <source>
        <dbReference type="ARBA" id="ARBA00022840"/>
    </source>
</evidence>
<evidence type="ECO:0000313" key="21">
    <source>
        <dbReference type="Proteomes" id="UP000199656"/>
    </source>
</evidence>
<feature type="transmembrane region" description="Helical" evidence="14">
    <location>
        <begin position="7"/>
        <end position="27"/>
    </location>
</feature>
<accession>A0A1H4G4G7</accession>
<keyword evidence="5 13" id="KW-0597">Phosphoprotein</keyword>
<dbReference type="FunFam" id="3.30.565.10:FF:000010">
    <property type="entry name" value="Sensor histidine kinase RcsC"/>
    <property type="match status" value="1"/>
</dbReference>
<feature type="modified residue" description="4-aspartylphosphate" evidence="13">
    <location>
        <position position="783"/>
    </location>
</feature>
<dbReference type="Pfam" id="PF02518">
    <property type="entry name" value="HATPase_c"/>
    <property type="match status" value="1"/>
</dbReference>
<dbReference type="InterPro" id="IPR035965">
    <property type="entry name" value="PAS-like_dom_sf"/>
</dbReference>
<dbReference type="PRINTS" id="PR00344">
    <property type="entry name" value="BCTRLSENSOR"/>
</dbReference>
<keyword evidence="7" id="KW-0547">Nucleotide-binding</keyword>
<dbReference type="Proteomes" id="UP000199656">
    <property type="component" value="Unassembled WGS sequence"/>
</dbReference>
<dbReference type="EMBL" id="FNRL01000032">
    <property type="protein sequence ID" value="SEB04516.1"/>
    <property type="molecule type" value="Genomic_DNA"/>
</dbReference>
<gene>
    <name evidence="20" type="ORF">SAMN05660909_04951</name>
</gene>
<keyword evidence="21" id="KW-1185">Reference proteome</keyword>
<dbReference type="PANTHER" id="PTHR45339">
    <property type="entry name" value="HYBRID SIGNAL TRANSDUCTION HISTIDINE KINASE J"/>
    <property type="match status" value="1"/>
</dbReference>
<dbReference type="Pfam" id="PF00072">
    <property type="entry name" value="Response_reg"/>
    <property type="match status" value="1"/>
</dbReference>
<dbReference type="Pfam" id="PF00989">
    <property type="entry name" value="PAS"/>
    <property type="match status" value="1"/>
</dbReference>
<dbReference type="PROSITE" id="PS50894">
    <property type="entry name" value="HPT"/>
    <property type="match status" value="1"/>
</dbReference>
<dbReference type="SUPFAM" id="SSF47384">
    <property type="entry name" value="Homodimeric domain of signal transducing histidine kinase"/>
    <property type="match status" value="1"/>
</dbReference>
<evidence type="ECO:0000313" key="20">
    <source>
        <dbReference type="EMBL" id="SEB04516.1"/>
    </source>
</evidence>
<dbReference type="SMART" id="SM00091">
    <property type="entry name" value="PAS"/>
    <property type="match status" value="2"/>
</dbReference>
<dbReference type="NCBIfam" id="TIGR00229">
    <property type="entry name" value="sensory_box"/>
    <property type="match status" value="2"/>
</dbReference>
<dbReference type="InterPro" id="IPR036641">
    <property type="entry name" value="HPT_dom_sf"/>
</dbReference>
<feature type="transmembrane region" description="Helical" evidence="14">
    <location>
        <begin position="179"/>
        <end position="203"/>
    </location>
</feature>
<protein>
    <recommendedName>
        <fullName evidence="3">histidine kinase</fullName>
        <ecNumber evidence="3">2.7.13.3</ecNumber>
    </recommendedName>
</protein>
<dbReference type="Pfam" id="PF08448">
    <property type="entry name" value="PAS_4"/>
    <property type="match status" value="1"/>
</dbReference>
<dbReference type="SUPFAM" id="SSF55785">
    <property type="entry name" value="PYP-like sensor domain (PAS domain)"/>
    <property type="match status" value="2"/>
</dbReference>
<feature type="domain" description="PAS" evidence="17">
    <location>
        <begin position="219"/>
        <end position="289"/>
    </location>
</feature>
<dbReference type="CDD" id="cd00082">
    <property type="entry name" value="HisKA"/>
    <property type="match status" value="1"/>
</dbReference>
<dbReference type="EC" id="2.7.13.3" evidence="3"/>
<dbReference type="SUPFAM" id="SSF52172">
    <property type="entry name" value="CheY-like"/>
    <property type="match status" value="1"/>
</dbReference>
<dbReference type="Gene3D" id="1.10.287.130">
    <property type="match status" value="1"/>
</dbReference>
<evidence type="ECO:0000256" key="7">
    <source>
        <dbReference type="ARBA" id="ARBA00022741"/>
    </source>
</evidence>
<dbReference type="InterPro" id="IPR036097">
    <property type="entry name" value="HisK_dim/P_sf"/>
</dbReference>